<feature type="binding site" evidence="4">
    <location>
        <position position="2"/>
    </location>
    <ligand>
        <name>Ni(2+)</name>
        <dbReference type="ChEBI" id="CHEBI:49786"/>
    </ligand>
</feature>
<dbReference type="EMBL" id="BPFH01000008">
    <property type="protein sequence ID" value="GIT96861.1"/>
    <property type="molecule type" value="Genomic_DNA"/>
</dbReference>
<organism evidence="5 6">
    <name type="scientific">Jannaschia pagri</name>
    <dbReference type="NCBI Taxonomy" id="2829797"/>
    <lineage>
        <taxon>Bacteria</taxon>
        <taxon>Pseudomonadati</taxon>
        <taxon>Pseudomonadota</taxon>
        <taxon>Alphaproteobacteria</taxon>
        <taxon>Rhodobacterales</taxon>
        <taxon>Roseobacteraceae</taxon>
        <taxon>Jannaschia</taxon>
    </lineage>
</organism>
<dbReference type="HAMAP" id="MF_00213">
    <property type="entry name" value="HypA_HybF"/>
    <property type="match status" value="1"/>
</dbReference>
<dbReference type="PIRSF" id="PIRSF004761">
    <property type="entry name" value="Hydrgn_mat_HypA"/>
    <property type="match status" value="1"/>
</dbReference>
<sequence length="113" mass="12248">MHEMSICEGIRRVVEDAAAAPDIARVTRVRLELGRFAGVERGALDFAWEVVMRGSKAEGSVLEVIDLPGRAMCFDCAKPVEINDRLAPCPDCGGGKLMPEGGDEMRVKDMEVA</sequence>
<dbReference type="Gene3D" id="3.30.2320.80">
    <property type="match status" value="1"/>
</dbReference>
<feature type="binding site" evidence="4">
    <location>
        <position position="76"/>
    </location>
    <ligand>
        <name>Zn(2+)</name>
        <dbReference type="ChEBI" id="CHEBI:29105"/>
    </ligand>
</feature>
<evidence type="ECO:0000256" key="1">
    <source>
        <dbReference type="ARBA" id="ARBA00022596"/>
    </source>
</evidence>
<dbReference type="InterPro" id="IPR000688">
    <property type="entry name" value="HypA/HybF"/>
</dbReference>
<keyword evidence="2 4" id="KW-0479">Metal-binding</keyword>
<comment type="similarity">
    <text evidence="4">Belongs to the HypA/HybF family.</text>
</comment>
<name>A0ABQ4NR17_9RHOB</name>
<keyword evidence="6" id="KW-1185">Reference proteome</keyword>
<evidence type="ECO:0000256" key="2">
    <source>
        <dbReference type="ARBA" id="ARBA00022723"/>
    </source>
</evidence>
<proteinExistence type="inferred from homology"/>
<keyword evidence="1 4" id="KW-0533">Nickel</keyword>
<accession>A0ABQ4NR17</accession>
<dbReference type="PANTHER" id="PTHR34535">
    <property type="entry name" value="HYDROGENASE MATURATION FACTOR HYPA"/>
    <property type="match status" value="1"/>
</dbReference>
<dbReference type="Pfam" id="PF01155">
    <property type="entry name" value="HypA"/>
    <property type="match status" value="1"/>
</dbReference>
<feature type="binding site" evidence="4">
    <location>
        <position position="73"/>
    </location>
    <ligand>
        <name>Zn(2+)</name>
        <dbReference type="ChEBI" id="CHEBI:29105"/>
    </ligand>
</feature>
<keyword evidence="3 4" id="KW-0862">Zinc</keyword>
<dbReference type="RefSeq" id="WP_220750354.1">
    <property type="nucleotide sequence ID" value="NZ_BPFH01000008.1"/>
</dbReference>
<evidence type="ECO:0000313" key="6">
    <source>
        <dbReference type="Proteomes" id="UP000786693"/>
    </source>
</evidence>
<feature type="binding site" evidence="4">
    <location>
        <position position="92"/>
    </location>
    <ligand>
        <name>Zn(2+)</name>
        <dbReference type="ChEBI" id="CHEBI:29105"/>
    </ligand>
</feature>
<dbReference type="PANTHER" id="PTHR34535:SF3">
    <property type="entry name" value="HYDROGENASE MATURATION FACTOR HYPA"/>
    <property type="match status" value="1"/>
</dbReference>
<evidence type="ECO:0000256" key="3">
    <source>
        <dbReference type="ARBA" id="ARBA00022833"/>
    </source>
</evidence>
<gene>
    <name evidence="4 5" type="primary">hypA</name>
    <name evidence="5" type="ORF">JANAI62_34840</name>
</gene>
<reference evidence="5 6" key="1">
    <citation type="submission" date="2021-05" db="EMBL/GenBank/DDBJ databases">
        <title>Bacteria Genome sequencing.</title>
        <authorList>
            <person name="Takabe Y."/>
            <person name="Nakajima Y."/>
            <person name="Suzuki S."/>
            <person name="Shiozaki T."/>
        </authorList>
    </citation>
    <scope>NUCLEOTIDE SEQUENCE [LARGE SCALE GENOMIC DNA]</scope>
    <source>
        <strain evidence="5 6">AI_62</strain>
    </source>
</reference>
<evidence type="ECO:0000313" key="5">
    <source>
        <dbReference type="EMBL" id="GIT96861.1"/>
    </source>
</evidence>
<comment type="caution">
    <text evidence="5">The sequence shown here is derived from an EMBL/GenBank/DDBJ whole genome shotgun (WGS) entry which is preliminary data.</text>
</comment>
<protein>
    <recommendedName>
        <fullName evidence="4">Hydrogenase maturation factor HypA</fullName>
    </recommendedName>
</protein>
<evidence type="ECO:0000256" key="4">
    <source>
        <dbReference type="HAMAP-Rule" id="MF_00213"/>
    </source>
</evidence>
<comment type="function">
    <text evidence="4">Involved in the maturation of [NiFe] hydrogenases. Required for nickel insertion into the metal center of the hydrogenase.</text>
</comment>
<dbReference type="Proteomes" id="UP000786693">
    <property type="component" value="Unassembled WGS sequence"/>
</dbReference>
<feature type="binding site" evidence="4">
    <location>
        <position position="89"/>
    </location>
    <ligand>
        <name>Zn(2+)</name>
        <dbReference type="ChEBI" id="CHEBI:29105"/>
    </ligand>
</feature>